<evidence type="ECO:0000256" key="13">
    <source>
        <dbReference type="PIRSR" id="PIRSR001492-3"/>
    </source>
</evidence>
<evidence type="ECO:0000256" key="3">
    <source>
        <dbReference type="ARBA" id="ARBA00004798"/>
    </source>
</evidence>
<dbReference type="GO" id="GO:0005737">
    <property type="term" value="C:cytoplasm"/>
    <property type="evidence" value="ECO:0007669"/>
    <property type="project" value="InterPro"/>
</dbReference>
<feature type="binding site" evidence="9 13">
    <location>
        <position position="456"/>
    </location>
    <ligand>
        <name>Mn(2+)</name>
        <dbReference type="ChEBI" id="CHEBI:29035"/>
        <label>1</label>
    </ligand>
</feature>
<feature type="binding site" evidence="9 12">
    <location>
        <position position="325"/>
    </location>
    <ligand>
        <name>substrate</name>
    </ligand>
</feature>
<feature type="binding site" evidence="9 13">
    <location>
        <position position="394"/>
    </location>
    <ligand>
        <name>Mn(2+)</name>
        <dbReference type="ChEBI" id="CHEBI:29035"/>
        <label>1</label>
    </ligand>
</feature>
<sequence>MSKRKKVICLIIDGWGLSPAGEFNAIDNAKTPNYDKLVREYPNTRLKSDGLAVGLPEGQPGTSEVNHTIIGAGRVILQELPKINDHIATGTFFTNQILKDSIAKAEDNGGALHLIGLLSDGGVHSLDKHLFALFKLVEESKFTNDVYLHLFTDGRDAPPKSAEKYLQRLDQEIQKFKNLKISIATIQGRYFLDRDRDWDKSKTAVELIINGNGKEASDWRAIINFEYNQNITDEFFPQYVLNNQAKLQENDSVIFFNYRTDRLYQLVSQMLTSAPKSVNFTTFVKVSDEFKTVNVAFPKERIESTLAETVSKAGKKQLHITETEKYAHLTFFLNGEREKELSGEEWVMVESNRYVKPFYNYEPSMRNFDITKRIIQAIDADEFDFIIANLPSPDMVGHTGNYHAAVISAESIDYCLGRIYNAIKGRLDDYALIITADHGNSDMMWDFENNQPHTQHTTAPVPFILVSNLNVKLDPRETLADVAPTILDLMGIKKPAIMSGESLLIQELSDS</sequence>
<dbReference type="GO" id="GO:0006007">
    <property type="term" value="P:glucose catabolic process"/>
    <property type="evidence" value="ECO:0007669"/>
    <property type="project" value="InterPro"/>
</dbReference>
<dbReference type="InterPro" id="IPR036646">
    <property type="entry name" value="PGAM_B_sf"/>
</dbReference>
<dbReference type="GO" id="GO:0006096">
    <property type="term" value="P:glycolytic process"/>
    <property type="evidence" value="ECO:0007669"/>
    <property type="project" value="UniProtKB-UniRule"/>
</dbReference>
<dbReference type="Proteomes" id="UP000781173">
    <property type="component" value="Unassembled WGS sequence"/>
</dbReference>
<name>A0A952AHN0_9BACT</name>
<feature type="binding site" evidence="9 13">
    <location>
        <position position="437"/>
    </location>
    <ligand>
        <name>Mn(2+)</name>
        <dbReference type="ChEBI" id="CHEBI:29035"/>
        <label>2</label>
    </ligand>
</feature>
<dbReference type="Pfam" id="PF01676">
    <property type="entry name" value="Metalloenzyme"/>
    <property type="match status" value="1"/>
</dbReference>
<dbReference type="Gene3D" id="3.40.720.10">
    <property type="entry name" value="Alkaline Phosphatase, subunit A"/>
    <property type="match status" value="1"/>
</dbReference>
<evidence type="ECO:0000259" key="15">
    <source>
        <dbReference type="Pfam" id="PF06415"/>
    </source>
</evidence>
<dbReference type="SUPFAM" id="SSF64158">
    <property type="entry name" value="2,3-Bisphosphoglycerate-independent phosphoglycerate mutase, substrate-binding domain"/>
    <property type="match status" value="1"/>
</dbReference>
<dbReference type="HAMAP" id="MF_01038">
    <property type="entry name" value="GpmI"/>
    <property type="match status" value="1"/>
</dbReference>
<feature type="binding site" evidence="9 13">
    <location>
        <position position="63"/>
    </location>
    <ligand>
        <name>Mn(2+)</name>
        <dbReference type="ChEBI" id="CHEBI:29035"/>
        <label>2</label>
    </ligand>
</feature>
<gene>
    <name evidence="9" type="primary">gpmI</name>
    <name evidence="16" type="ORF">H3C67_02515</name>
</gene>
<dbReference type="GO" id="GO:0004619">
    <property type="term" value="F:phosphoglycerate mutase activity"/>
    <property type="evidence" value="ECO:0007669"/>
    <property type="project" value="UniProtKB-UniRule"/>
</dbReference>
<dbReference type="PANTHER" id="PTHR31637:SF0">
    <property type="entry name" value="2,3-BISPHOSPHOGLYCERATE-INDEPENDENT PHOSPHOGLYCERATE MUTASE"/>
    <property type="match status" value="1"/>
</dbReference>
<feature type="binding site" evidence="9 13">
    <location>
        <position position="13"/>
    </location>
    <ligand>
        <name>Mn(2+)</name>
        <dbReference type="ChEBI" id="CHEBI:29035"/>
        <label>2</label>
    </ligand>
</feature>
<dbReference type="GO" id="GO:0030145">
    <property type="term" value="F:manganese ion binding"/>
    <property type="evidence" value="ECO:0007669"/>
    <property type="project" value="UniProtKB-UniRule"/>
</dbReference>
<comment type="pathway">
    <text evidence="3 9">Carbohydrate degradation; glycolysis; pyruvate from D-glyceraldehyde 3-phosphate: step 3/5.</text>
</comment>
<dbReference type="Pfam" id="PF06415">
    <property type="entry name" value="iPGM_N"/>
    <property type="match status" value="1"/>
</dbReference>
<evidence type="ECO:0000256" key="12">
    <source>
        <dbReference type="PIRSR" id="PIRSR001492-2"/>
    </source>
</evidence>
<protein>
    <recommendedName>
        <fullName evidence="9 10">2,3-bisphosphoglycerate-independent phosphoglycerate mutase</fullName>
        <shortName evidence="9">BPG-independent PGAM</shortName>
        <shortName evidence="9">Phosphoglyceromutase</shortName>
        <shortName evidence="9">iPGM</shortName>
        <ecNumber evidence="9 10">5.4.2.12</ecNumber>
    </recommendedName>
</protein>
<feature type="binding site" evidence="9 12">
    <location>
        <begin position="259"/>
        <end position="262"/>
    </location>
    <ligand>
        <name>substrate</name>
    </ligand>
</feature>
<dbReference type="Gene3D" id="3.40.1450.10">
    <property type="entry name" value="BPG-independent phosphoglycerate mutase, domain B"/>
    <property type="match status" value="1"/>
</dbReference>
<feature type="binding site" evidence="9 13">
    <location>
        <position position="438"/>
    </location>
    <ligand>
        <name>Mn(2+)</name>
        <dbReference type="ChEBI" id="CHEBI:29035"/>
        <label>2</label>
    </ligand>
</feature>
<feature type="active site" description="Phosphoserine intermediate" evidence="9 11">
    <location>
        <position position="63"/>
    </location>
</feature>
<dbReference type="AlphaFoldDB" id="A0A952AHN0"/>
<comment type="similarity">
    <text evidence="4 9">Belongs to the BPG-independent phosphoglycerate mutase family.</text>
</comment>
<evidence type="ECO:0000256" key="2">
    <source>
        <dbReference type="ARBA" id="ARBA00002315"/>
    </source>
</evidence>
<dbReference type="InterPro" id="IPR006124">
    <property type="entry name" value="Metalloenzyme"/>
</dbReference>
<evidence type="ECO:0000259" key="14">
    <source>
        <dbReference type="Pfam" id="PF01676"/>
    </source>
</evidence>
<dbReference type="EC" id="5.4.2.12" evidence="9 10"/>
<dbReference type="InterPro" id="IPR005995">
    <property type="entry name" value="Pgm_bpd_ind"/>
</dbReference>
<feature type="domain" description="BPG-independent PGAM N-terminal" evidence="15">
    <location>
        <begin position="83"/>
        <end position="277"/>
    </location>
</feature>
<feature type="binding site" evidence="9 12">
    <location>
        <position position="124"/>
    </location>
    <ligand>
        <name>substrate</name>
    </ligand>
</feature>
<comment type="subunit">
    <text evidence="9">Monomer.</text>
</comment>
<comment type="cofactor">
    <cofactor evidence="9">
        <name>Mn(2+)</name>
        <dbReference type="ChEBI" id="CHEBI:29035"/>
    </cofactor>
    <text evidence="9">Binds 2 manganese ions per subunit.</text>
</comment>
<dbReference type="NCBIfam" id="TIGR01307">
    <property type="entry name" value="pgm_bpd_ind"/>
    <property type="match status" value="1"/>
</dbReference>
<dbReference type="InterPro" id="IPR017850">
    <property type="entry name" value="Alkaline_phosphatase_core_sf"/>
</dbReference>
<comment type="caution">
    <text evidence="16">The sequence shown here is derived from an EMBL/GenBank/DDBJ whole genome shotgun (WGS) entry which is preliminary data.</text>
</comment>
<feature type="binding site" evidence="9 12">
    <location>
        <begin position="155"/>
        <end position="156"/>
    </location>
    <ligand>
        <name>substrate</name>
    </ligand>
</feature>
<dbReference type="InterPro" id="IPR011258">
    <property type="entry name" value="BPG-indep_PGM_N"/>
</dbReference>
<evidence type="ECO:0000313" key="16">
    <source>
        <dbReference type="EMBL" id="MBW7953634.1"/>
    </source>
</evidence>
<evidence type="ECO:0000313" key="17">
    <source>
        <dbReference type="Proteomes" id="UP000781173"/>
    </source>
</evidence>
<evidence type="ECO:0000256" key="5">
    <source>
        <dbReference type="ARBA" id="ARBA00022723"/>
    </source>
</evidence>
<evidence type="ECO:0000256" key="9">
    <source>
        <dbReference type="HAMAP-Rule" id="MF_01038"/>
    </source>
</evidence>
<keyword evidence="5 9" id="KW-0479">Metal-binding</keyword>
<keyword evidence="6 9" id="KW-0324">Glycolysis</keyword>
<feature type="domain" description="Metalloenzyme" evidence="14">
    <location>
        <begin position="5"/>
        <end position="494"/>
    </location>
</feature>
<comment type="function">
    <text evidence="2 9">Catalyzes the interconversion of 2-phosphoglycerate and 3-phosphoglycerate.</text>
</comment>
<proteinExistence type="inferred from homology"/>
<evidence type="ECO:0000256" key="4">
    <source>
        <dbReference type="ARBA" id="ARBA00008819"/>
    </source>
</evidence>
<feature type="binding site" evidence="9 13">
    <location>
        <position position="398"/>
    </location>
    <ligand>
        <name>Mn(2+)</name>
        <dbReference type="ChEBI" id="CHEBI:29035"/>
        <label>1</label>
    </ligand>
</feature>
<feature type="binding site" evidence="9 12">
    <location>
        <position position="194"/>
    </location>
    <ligand>
        <name>substrate</name>
    </ligand>
</feature>
<organism evidence="16 17">
    <name type="scientific">Candidatus Dojkabacteria bacterium</name>
    <dbReference type="NCBI Taxonomy" id="2099670"/>
    <lineage>
        <taxon>Bacteria</taxon>
        <taxon>Candidatus Dojkabacteria</taxon>
    </lineage>
</organism>
<evidence type="ECO:0000256" key="6">
    <source>
        <dbReference type="ARBA" id="ARBA00023152"/>
    </source>
</evidence>
<keyword evidence="7 9" id="KW-0464">Manganese</keyword>
<evidence type="ECO:0000256" key="7">
    <source>
        <dbReference type="ARBA" id="ARBA00023211"/>
    </source>
</evidence>
<dbReference type="FunFam" id="3.40.1450.10:FF:000002">
    <property type="entry name" value="2,3-bisphosphoglycerate-independent phosphoglycerate mutase"/>
    <property type="match status" value="1"/>
</dbReference>
<dbReference type="EMBL" id="JACFOF010000004">
    <property type="protein sequence ID" value="MBW7953634.1"/>
    <property type="molecule type" value="Genomic_DNA"/>
</dbReference>
<dbReference type="PANTHER" id="PTHR31637">
    <property type="entry name" value="2,3-BISPHOSPHOGLYCERATE-INDEPENDENT PHOSPHOGLYCERATE MUTASE"/>
    <property type="match status" value="1"/>
</dbReference>
<accession>A0A952AHN0</accession>
<reference evidence="16" key="1">
    <citation type="journal article" date="2022" name="ISME J.">
        <title>A general approach to explore prokaryotic protein glycosylation reveals the unique surface layer modulation of an anammox bacterium.</title>
        <authorList>
            <person name="Pabst M."/>
            <person name="Grouzdev D.S."/>
            <person name="Lawson C.E."/>
            <person name="Kleikamp H.B.C."/>
            <person name="de Ram C."/>
            <person name="Louwen R."/>
            <person name="Lin Y.M."/>
            <person name="Lucker S."/>
            <person name="van Loosdrecht M.C.M."/>
            <person name="Laureni M."/>
        </authorList>
    </citation>
    <scope>NUCLEOTIDE SEQUENCE</scope>
    <source>
        <strain evidence="16">BROCD043</strain>
    </source>
</reference>
<comment type="catalytic activity">
    <reaction evidence="1 9">
        <text>(2R)-2-phosphoglycerate = (2R)-3-phosphoglycerate</text>
        <dbReference type="Rhea" id="RHEA:15901"/>
        <dbReference type="ChEBI" id="CHEBI:58272"/>
        <dbReference type="ChEBI" id="CHEBI:58289"/>
        <dbReference type="EC" id="5.4.2.12"/>
    </reaction>
</comment>
<evidence type="ECO:0000256" key="10">
    <source>
        <dbReference type="NCBIfam" id="TIGR01307"/>
    </source>
</evidence>
<keyword evidence="8 9" id="KW-0413">Isomerase</keyword>
<evidence type="ECO:0000256" key="1">
    <source>
        <dbReference type="ARBA" id="ARBA00000370"/>
    </source>
</evidence>
<dbReference type="CDD" id="cd16010">
    <property type="entry name" value="iPGM"/>
    <property type="match status" value="1"/>
</dbReference>
<dbReference type="PIRSF" id="PIRSF001492">
    <property type="entry name" value="IPGAM"/>
    <property type="match status" value="1"/>
</dbReference>
<feature type="binding site" evidence="9 12">
    <location>
        <position position="189"/>
    </location>
    <ligand>
        <name>substrate</name>
    </ligand>
</feature>
<dbReference type="SUPFAM" id="SSF53649">
    <property type="entry name" value="Alkaline phosphatase-like"/>
    <property type="match status" value="1"/>
</dbReference>
<evidence type="ECO:0000256" key="11">
    <source>
        <dbReference type="PIRSR" id="PIRSR001492-1"/>
    </source>
</evidence>
<evidence type="ECO:0000256" key="8">
    <source>
        <dbReference type="ARBA" id="ARBA00023235"/>
    </source>
</evidence>